<feature type="transmembrane region" description="Helical" evidence="1">
    <location>
        <begin position="79"/>
        <end position="105"/>
    </location>
</feature>
<dbReference type="GO" id="GO:0001518">
    <property type="term" value="C:voltage-gated sodium channel complex"/>
    <property type="evidence" value="ECO:0007669"/>
    <property type="project" value="TreeGrafter"/>
</dbReference>
<dbReference type="AlphaFoldDB" id="A0A5N5SSG4"/>
<reference evidence="2 3" key="1">
    <citation type="journal article" date="2019" name="PLoS Biol.">
        <title>Sex chromosomes control vertical transmission of feminizing Wolbachia symbionts in an isopod.</title>
        <authorList>
            <person name="Becking T."/>
            <person name="Chebbi M.A."/>
            <person name="Giraud I."/>
            <person name="Moumen B."/>
            <person name="Laverre T."/>
            <person name="Caubet Y."/>
            <person name="Peccoud J."/>
            <person name="Gilbert C."/>
            <person name="Cordaux R."/>
        </authorList>
    </citation>
    <scope>NUCLEOTIDE SEQUENCE [LARGE SCALE GENOMIC DNA]</scope>
    <source>
        <strain evidence="2">ANa2</strain>
        <tissue evidence="2">Whole body excluding digestive tract and cuticle</tissue>
    </source>
</reference>
<evidence type="ECO:0000313" key="3">
    <source>
        <dbReference type="Proteomes" id="UP000326759"/>
    </source>
</evidence>
<dbReference type="Proteomes" id="UP000326759">
    <property type="component" value="Unassembled WGS sequence"/>
</dbReference>
<keyword evidence="1" id="KW-0812">Transmembrane</keyword>
<protein>
    <submittedName>
        <fullName evidence="2">Uncharacterized protein</fullName>
    </submittedName>
</protein>
<accession>A0A5N5SSG4</accession>
<dbReference type="GO" id="GO:0005248">
    <property type="term" value="F:voltage-gated sodium channel activity"/>
    <property type="evidence" value="ECO:0007669"/>
    <property type="project" value="TreeGrafter"/>
</dbReference>
<dbReference type="EMBL" id="SEYY01020880">
    <property type="protein sequence ID" value="KAB7496942.1"/>
    <property type="molecule type" value="Genomic_DNA"/>
</dbReference>
<proteinExistence type="predicted"/>
<sequence length="131" mass="14819">MLNGVSLNLVNVSVKMEEETEEKKIIGGGGVGRGNEGDRGGERRENTMVVVSKGKDIFRFSSTDALWLLSPFNPVRRTAIYILIHPLFNFFIICTILTNCILMILPNNEKIESSENKRIYKVRVIKSNIDF</sequence>
<dbReference type="GO" id="GO:0086010">
    <property type="term" value="P:membrane depolarization during action potential"/>
    <property type="evidence" value="ECO:0007669"/>
    <property type="project" value="TreeGrafter"/>
</dbReference>
<keyword evidence="3" id="KW-1185">Reference proteome</keyword>
<gene>
    <name evidence="2" type="ORF">Anas_02582</name>
</gene>
<dbReference type="InterPro" id="IPR043203">
    <property type="entry name" value="VGCC_Ca_Na"/>
</dbReference>
<keyword evidence="1" id="KW-0472">Membrane</keyword>
<comment type="caution">
    <text evidence="2">The sequence shown here is derived from an EMBL/GenBank/DDBJ whole genome shotgun (WGS) entry which is preliminary data.</text>
</comment>
<keyword evidence="1" id="KW-1133">Transmembrane helix</keyword>
<dbReference type="PANTHER" id="PTHR10037">
    <property type="entry name" value="VOLTAGE-GATED CATION CHANNEL CALCIUM AND SODIUM"/>
    <property type="match status" value="1"/>
</dbReference>
<dbReference type="PANTHER" id="PTHR10037:SF288">
    <property type="entry name" value="SODIUM CHANNEL PROTEIN PARA"/>
    <property type="match status" value="1"/>
</dbReference>
<evidence type="ECO:0000313" key="2">
    <source>
        <dbReference type="EMBL" id="KAB7496942.1"/>
    </source>
</evidence>
<dbReference type="OrthoDB" id="2984333at2759"/>
<organism evidence="2 3">
    <name type="scientific">Armadillidium nasatum</name>
    <dbReference type="NCBI Taxonomy" id="96803"/>
    <lineage>
        <taxon>Eukaryota</taxon>
        <taxon>Metazoa</taxon>
        <taxon>Ecdysozoa</taxon>
        <taxon>Arthropoda</taxon>
        <taxon>Crustacea</taxon>
        <taxon>Multicrustacea</taxon>
        <taxon>Malacostraca</taxon>
        <taxon>Eumalacostraca</taxon>
        <taxon>Peracarida</taxon>
        <taxon>Isopoda</taxon>
        <taxon>Oniscidea</taxon>
        <taxon>Crinocheta</taxon>
        <taxon>Armadillidiidae</taxon>
        <taxon>Armadillidium</taxon>
    </lineage>
</organism>
<name>A0A5N5SSG4_9CRUS</name>
<dbReference type="GO" id="GO:0019228">
    <property type="term" value="P:neuronal action potential"/>
    <property type="evidence" value="ECO:0007669"/>
    <property type="project" value="TreeGrafter"/>
</dbReference>
<evidence type="ECO:0000256" key="1">
    <source>
        <dbReference type="SAM" id="Phobius"/>
    </source>
</evidence>